<accession>A0A1H6ZUE2</accession>
<evidence type="ECO:0000313" key="3">
    <source>
        <dbReference type="Proteomes" id="UP000198866"/>
    </source>
</evidence>
<name>A0A1H6ZUE2_9BURK</name>
<reference evidence="3" key="1">
    <citation type="submission" date="2016-10" db="EMBL/GenBank/DDBJ databases">
        <authorList>
            <person name="Varghese N."/>
            <person name="Submissions S."/>
        </authorList>
    </citation>
    <scope>NUCLEOTIDE SEQUENCE [LARGE SCALE GENOMIC DNA]</scope>
    <source>
        <strain evidence="3">LMG 26031</strain>
    </source>
</reference>
<evidence type="ECO:0000313" key="2">
    <source>
        <dbReference type="EMBL" id="SEJ56951.1"/>
    </source>
</evidence>
<dbReference type="OrthoDB" id="9034660at2"/>
<feature type="region of interest" description="Disordered" evidence="1">
    <location>
        <begin position="1"/>
        <end position="21"/>
    </location>
</feature>
<dbReference type="AlphaFoldDB" id="A0A1H6ZUE2"/>
<organism evidence="2 3">
    <name type="scientific">Paraburkholderia diazotrophica</name>
    <dbReference type="NCBI Taxonomy" id="667676"/>
    <lineage>
        <taxon>Bacteria</taxon>
        <taxon>Pseudomonadati</taxon>
        <taxon>Pseudomonadota</taxon>
        <taxon>Betaproteobacteria</taxon>
        <taxon>Burkholderiales</taxon>
        <taxon>Burkholderiaceae</taxon>
        <taxon>Paraburkholderia</taxon>
    </lineage>
</organism>
<evidence type="ECO:0000256" key="1">
    <source>
        <dbReference type="SAM" id="MobiDB-lite"/>
    </source>
</evidence>
<evidence type="ECO:0008006" key="4">
    <source>
        <dbReference type="Google" id="ProtNLM"/>
    </source>
</evidence>
<sequence>MSYRYNRNLEFETGSPEASVPECNSEAEFAQEDLMRGLQLASDTVLRLATQTHAAVARGDAASAELARMSLEKQLEMTTRMIDELLFDGQDHHTVH</sequence>
<gene>
    <name evidence="2" type="ORF">SAMN05192539_101373</name>
</gene>
<dbReference type="RefSeq" id="WP_090867441.1">
    <property type="nucleotide sequence ID" value="NZ_FNYE01000013.1"/>
</dbReference>
<keyword evidence="3" id="KW-1185">Reference proteome</keyword>
<dbReference type="EMBL" id="FNYE01000013">
    <property type="protein sequence ID" value="SEJ56951.1"/>
    <property type="molecule type" value="Genomic_DNA"/>
</dbReference>
<dbReference type="Proteomes" id="UP000198866">
    <property type="component" value="Unassembled WGS sequence"/>
</dbReference>
<protein>
    <recommendedName>
        <fullName evidence="4">DUF3077 domain-containing protein</fullName>
    </recommendedName>
</protein>
<proteinExistence type="predicted"/>